<sequence>MRFNILGKGSPNLHNHTTSDFMMLAGVGAGSHFDFLGGAKATKWLAKLTKWRASRNAGRGRVLTPKSTPTPETSHLARVQATFSSQKVNSPVLSFAATTYSTYAGVPTVSGPFFAPAPVIDLGVAPGISLTLPPDMQQMDFTAGAGPSFDFSQLDFSLSTDFSGMQFSSAVDDALLALNGGTLSTGACTSAATAVVAAAAPSSYVLNGAGIAFSAPATPATFATCAATNVAAKKRPAKAANTTGDTVAKPPRKKRSDAGKLRGAKAAVTENELPADQAARLERKRVKEARKVVRASLHITSAFGYIRLRSATFGYVRLRSATSGNTWHPKAWVDFGFTADYGQIVASIWMSTYVYLGLRETTCGYPRQTSVATPLSTPVDTPCDYGASTQCLASGSRAC</sequence>
<comment type="caution">
    <text evidence="2">The sequence shown here is derived from an EMBL/GenBank/DDBJ whole genome shotgun (WGS) entry which is preliminary data.</text>
</comment>
<keyword evidence="3" id="KW-1185">Reference proteome</keyword>
<organism evidence="2 3">
    <name type="scientific">Mycena rosella</name>
    <name type="common">Pink bonnet</name>
    <name type="synonym">Agaricus rosellus</name>
    <dbReference type="NCBI Taxonomy" id="1033263"/>
    <lineage>
        <taxon>Eukaryota</taxon>
        <taxon>Fungi</taxon>
        <taxon>Dikarya</taxon>
        <taxon>Basidiomycota</taxon>
        <taxon>Agaricomycotina</taxon>
        <taxon>Agaricomycetes</taxon>
        <taxon>Agaricomycetidae</taxon>
        <taxon>Agaricales</taxon>
        <taxon>Marasmiineae</taxon>
        <taxon>Mycenaceae</taxon>
        <taxon>Mycena</taxon>
    </lineage>
</organism>
<feature type="region of interest" description="Disordered" evidence="1">
    <location>
        <begin position="237"/>
        <end position="263"/>
    </location>
</feature>
<evidence type="ECO:0000313" key="3">
    <source>
        <dbReference type="Proteomes" id="UP001221757"/>
    </source>
</evidence>
<name>A0AAD7G175_MYCRO</name>
<proteinExistence type="predicted"/>
<accession>A0AAD7G175</accession>
<evidence type="ECO:0000313" key="2">
    <source>
        <dbReference type="EMBL" id="KAJ7657032.1"/>
    </source>
</evidence>
<dbReference type="EMBL" id="JARKIE010000295">
    <property type="protein sequence ID" value="KAJ7657032.1"/>
    <property type="molecule type" value="Genomic_DNA"/>
</dbReference>
<dbReference type="Proteomes" id="UP001221757">
    <property type="component" value="Unassembled WGS sequence"/>
</dbReference>
<dbReference type="AlphaFoldDB" id="A0AAD7G175"/>
<protein>
    <submittedName>
        <fullName evidence="2">Uncharacterized protein</fullName>
    </submittedName>
</protein>
<evidence type="ECO:0000256" key="1">
    <source>
        <dbReference type="SAM" id="MobiDB-lite"/>
    </source>
</evidence>
<gene>
    <name evidence="2" type="ORF">B0H17DRAFT_1146059</name>
</gene>
<reference evidence="2" key="1">
    <citation type="submission" date="2023-03" db="EMBL/GenBank/DDBJ databases">
        <title>Massive genome expansion in bonnet fungi (Mycena s.s.) driven by repeated elements and novel gene families across ecological guilds.</title>
        <authorList>
            <consortium name="Lawrence Berkeley National Laboratory"/>
            <person name="Harder C.B."/>
            <person name="Miyauchi S."/>
            <person name="Viragh M."/>
            <person name="Kuo A."/>
            <person name="Thoen E."/>
            <person name="Andreopoulos B."/>
            <person name="Lu D."/>
            <person name="Skrede I."/>
            <person name="Drula E."/>
            <person name="Henrissat B."/>
            <person name="Morin E."/>
            <person name="Kohler A."/>
            <person name="Barry K."/>
            <person name="LaButti K."/>
            <person name="Morin E."/>
            <person name="Salamov A."/>
            <person name="Lipzen A."/>
            <person name="Mereny Z."/>
            <person name="Hegedus B."/>
            <person name="Baldrian P."/>
            <person name="Stursova M."/>
            <person name="Weitz H."/>
            <person name="Taylor A."/>
            <person name="Grigoriev I.V."/>
            <person name="Nagy L.G."/>
            <person name="Martin F."/>
            <person name="Kauserud H."/>
        </authorList>
    </citation>
    <scope>NUCLEOTIDE SEQUENCE</scope>
    <source>
        <strain evidence="2">CBHHK067</strain>
    </source>
</reference>